<organism evidence="1 2">
    <name type="scientific">Limnoglobus roseus</name>
    <dbReference type="NCBI Taxonomy" id="2598579"/>
    <lineage>
        <taxon>Bacteria</taxon>
        <taxon>Pseudomonadati</taxon>
        <taxon>Planctomycetota</taxon>
        <taxon>Planctomycetia</taxon>
        <taxon>Gemmatales</taxon>
        <taxon>Gemmataceae</taxon>
        <taxon>Limnoglobus</taxon>
    </lineage>
</organism>
<dbReference type="Pfam" id="PF08843">
    <property type="entry name" value="AbiEii"/>
    <property type="match status" value="1"/>
</dbReference>
<dbReference type="AlphaFoldDB" id="A0A5C1ACP1"/>
<reference evidence="2" key="1">
    <citation type="submission" date="2019-08" db="EMBL/GenBank/DDBJ databases">
        <title>Limnoglobus roseus gen. nov., sp. nov., a novel freshwater planctomycete with a giant genome from the family Gemmataceae.</title>
        <authorList>
            <person name="Kulichevskaya I.S."/>
            <person name="Naumoff D.G."/>
            <person name="Miroshnikov K."/>
            <person name="Ivanova A."/>
            <person name="Philippov D.A."/>
            <person name="Hakobyan A."/>
            <person name="Rijpstra I.C."/>
            <person name="Sinninghe Damste J.S."/>
            <person name="Liesack W."/>
            <person name="Dedysh S.N."/>
        </authorList>
    </citation>
    <scope>NUCLEOTIDE SEQUENCE [LARGE SCALE GENOMIC DNA]</scope>
    <source>
        <strain evidence="2">PX52</strain>
    </source>
</reference>
<dbReference type="RefSeq" id="WP_149110728.1">
    <property type="nucleotide sequence ID" value="NZ_CP042425.1"/>
</dbReference>
<proteinExistence type="predicted"/>
<dbReference type="KEGG" id="lrs:PX52LOC_02900"/>
<gene>
    <name evidence="1" type="ORF">PX52LOC_02900</name>
</gene>
<keyword evidence="2" id="KW-1185">Reference proteome</keyword>
<evidence type="ECO:0000313" key="1">
    <source>
        <dbReference type="EMBL" id="QEL15963.1"/>
    </source>
</evidence>
<dbReference type="OrthoDB" id="9553441at2"/>
<dbReference type="Proteomes" id="UP000324974">
    <property type="component" value="Chromosome"/>
</dbReference>
<protein>
    <recommendedName>
        <fullName evidence="3">Nucleotidyl transferase AbiEii/AbiGii toxin family protein</fullName>
    </recommendedName>
</protein>
<dbReference type="InterPro" id="IPR014942">
    <property type="entry name" value="AbiEii"/>
</dbReference>
<sequence length="294" mass="33146">MNPQEQQRWTSEVLDAVFAGLAADAEVVNLLIFKGARVLNLWLGTNRQSLDIDSNLSIDFATRTPDKAEQLHRLEVALTRAVREGFEEMRPVVFQLKTLRIVRKPLKDHPMGWDAFEVRMSVDDARKRLVGAPAATIDIAAPETLLPSSVIGLPIGDHTVRAYSLSRIAGEKLRAFLSSLPAYRRKMKRPGDTIRAKDLYDLWRIRQRTDLADRDFWSTAAAEFRVACESRFIDCAGQETFRDGWEQTARAYGDPIIPKDVPFADVETNLTQIVELLVDFGVIPFAFPLPVPNV</sequence>
<evidence type="ECO:0008006" key="3">
    <source>
        <dbReference type="Google" id="ProtNLM"/>
    </source>
</evidence>
<dbReference type="EMBL" id="CP042425">
    <property type="protein sequence ID" value="QEL15963.1"/>
    <property type="molecule type" value="Genomic_DNA"/>
</dbReference>
<accession>A0A5C1ACP1</accession>
<evidence type="ECO:0000313" key="2">
    <source>
        <dbReference type="Proteomes" id="UP000324974"/>
    </source>
</evidence>
<name>A0A5C1ACP1_9BACT</name>